<organism evidence="2 3">
    <name type="scientific">Mobiluncus porci</name>
    <dbReference type="NCBI Taxonomy" id="2652278"/>
    <lineage>
        <taxon>Bacteria</taxon>
        <taxon>Bacillati</taxon>
        <taxon>Actinomycetota</taxon>
        <taxon>Actinomycetes</taxon>
        <taxon>Actinomycetales</taxon>
        <taxon>Actinomycetaceae</taxon>
        <taxon>Mobiluncus</taxon>
    </lineage>
</organism>
<dbReference type="EMBL" id="VUMY01000002">
    <property type="protein sequence ID" value="MST48969.1"/>
    <property type="molecule type" value="Genomic_DNA"/>
</dbReference>
<name>A0A7K0K0M0_9ACTO</name>
<reference evidence="2 3" key="1">
    <citation type="submission" date="2019-08" db="EMBL/GenBank/DDBJ databases">
        <title>In-depth cultivation of the pig gut microbiome towards novel bacterial diversity and tailored functional studies.</title>
        <authorList>
            <person name="Wylensek D."/>
            <person name="Hitch T.C.A."/>
            <person name="Clavel T."/>
        </authorList>
    </citation>
    <scope>NUCLEOTIDE SEQUENCE [LARGE SCALE GENOMIC DNA]</scope>
    <source>
        <strain evidence="2 3">RF-GAM-744-WT-7</strain>
    </source>
</reference>
<protein>
    <submittedName>
        <fullName evidence="2">Uncharacterized protein</fullName>
    </submittedName>
</protein>
<keyword evidence="1" id="KW-0812">Transmembrane</keyword>
<keyword evidence="1" id="KW-1133">Transmembrane helix</keyword>
<sequence>MNSSPNRSKKMLIAIALVVLAFLLLGFFLYIANRPTDDLDDDLYVVHKTAITSLTPDSRLIGLDITMPTDSTPGHLSFGIGSTSERFEGRQVELDIGESTVIEDFGTITLVDVRANDGTSAVFSDKPVAIIRFEPDSNSQQETLKKQL</sequence>
<evidence type="ECO:0000313" key="2">
    <source>
        <dbReference type="EMBL" id="MST48969.1"/>
    </source>
</evidence>
<dbReference type="RefSeq" id="WP_154543184.1">
    <property type="nucleotide sequence ID" value="NZ_VUMY01000002.1"/>
</dbReference>
<keyword evidence="3" id="KW-1185">Reference proteome</keyword>
<gene>
    <name evidence="2" type="ORF">FYJ63_01655</name>
</gene>
<evidence type="ECO:0000256" key="1">
    <source>
        <dbReference type="SAM" id="Phobius"/>
    </source>
</evidence>
<keyword evidence="1" id="KW-0472">Membrane</keyword>
<accession>A0A7K0K0M0</accession>
<dbReference type="AlphaFoldDB" id="A0A7K0K0M0"/>
<feature type="transmembrane region" description="Helical" evidence="1">
    <location>
        <begin position="12"/>
        <end position="32"/>
    </location>
</feature>
<evidence type="ECO:0000313" key="3">
    <source>
        <dbReference type="Proteomes" id="UP000442535"/>
    </source>
</evidence>
<proteinExistence type="predicted"/>
<dbReference type="Proteomes" id="UP000442535">
    <property type="component" value="Unassembled WGS sequence"/>
</dbReference>
<comment type="caution">
    <text evidence="2">The sequence shown here is derived from an EMBL/GenBank/DDBJ whole genome shotgun (WGS) entry which is preliminary data.</text>
</comment>